<protein>
    <recommendedName>
        <fullName evidence="3">aldehyde dehydrogenase (NAD(+))</fullName>
        <ecNumber evidence="3">1.2.1.3</ecNumber>
    </recommendedName>
</protein>
<dbReference type="CDD" id="cd07078">
    <property type="entry name" value="ALDH"/>
    <property type="match status" value="1"/>
</dbReference>
<evidence type="ECO:0000256" key="4">
    <source>
        <dbReference type="ARBA" id="ARBA00049194"/>
    </source>
</evidence>
<accession>A0A4S2MXK7</accession>
<evidence type="ECO:0000313" key="8">
    <source>
        <dbReference type="EMBL" id="TGZ81381.1"/>
    </source>
</evidence>
<dbReference type="InterPro" id="IPR016163">
    <property type="entry name" value="Ald_DH_C"/>
</dbReference>
<dbReference type="InterPro" id="IPR015590">
    <property type="entry name" value="Aldehyde_DH_dom"/>
</dbReference>
<evidence type="ECO:0000256" key="5">
    <source>
        <dbReference type="PROSITE-ProRule" id="PRU10007"/>
    </source>
</evidence>
<dbReference type="OrthoDB" id="310895at2759"/>
<evidence type="ECO:0000256" key="2">
    <source>
        <dbReference type="ARBA" id="ARBA00023002"/>
    </source>
</evidence>
<dbReference type="InterPro" id="IPR029510">
    <property type="entry name" value="Ald_DH_CS_GLU"/>
</dbReference>
<dbReference type="Pfam" id="PF00171">
    <property type="entry name" value="Aldedh"/>
    <property type="match status" value="1"/>
</dbReference>
<evidence type="ECO:0000313" key="9">
    <source>
        <dbReference type="Proteomes" id="UP000298138"/>
    </source>
</evidence>
<feature type="domain" description="Aldehyde dehydrogenase" evidence="7">
    <location>
        <begin position="22"/>
        <end position="486"/>
    </location>
</feature>
<sequence>MIPPSSIETRLYINGTFHEAPHKLHLLSPINDTPLPSVSAATKIEAELAVKSARAAQKKWEALGTIGRKPVLVKMAGLMKENARELALIEAMNLGRPVAETIGEVMYAAGLWEYFAEAAQDVLGETRNGGEGMVAVEIRQPYGVVAAILPFNVPITMFSWKAGCALATGNTVVVKSSEKAPFSSAKLAALAHEAGFPEGVLNVITGDGKTCGAYLAAHPDINRLSFTGSTATGREIQKLSATSNFKALSLEMGGKSPAIIFADADLKMAVEKTAFSIGWLAGQTCYANSRILVEESVAAEFIELFKKAFIKSDPQLAFHDPTDESGSGIMPVIDQKQLTRALSLIEDGKKHSKLLSGGHRISDEVSRKKKGCYVANTIFLDVPEDSSLYQEEVFAPVVIINTFSSEEQVVAMANNTQYGLSASVFTKDISRAIRISKALDSGILAINTSSPDVCPGSIFAGWKASGSGLRDGARAGLESMMESKTISIRF</sequence>
<dbReference type="STRING" id="341454.A0A4S2MXK7"/>
<evidence type="ECO:0000256" key="6">
    <source>
        <dbReference type="RuleBase" id="RU003345"/>
    </source>
</evidence>
<comment type="similarity">
    <text evidence="1 6">Belongs to the aldehyde dehydrogenase family.</text>
</comment>
<dbReference type="GO" id="GO:0004029">
    <property type="term" value="F:aldehyde dehydrogenase (NAD+) activity"/>
    <property type="evidence" value="ECO:0007669"/>
    <property type="project" value="UniProtKB-EC"/>
</dbReference>
<dbReference type="Gene3D" id="3.40.309.10">
    <property type="entry name" value="Aldehyde Dehydrogenase, Chain A, domain 2"/>
    <property type="match status" value="1"/>
</dbReference>
<dbReference type="PROSITE" id="PS00687">
    <property type="entry name" value="ALDEHYDE_DEHYDR_GLU"/>
    <property type="match status" value="1"/>
</dbReference>
<gene>
    <name evidence="8" type="ORF">EX30DRAFT_358752</name>
</gene>
<evidence type="ECO:0000256" key="1">
    <source>
        <dbReference type="ARBA" id="ARBA00009986"/>
    </source>
</evidence>
<name>A0A4S2MXK7_9PEZI</name>
<dbReference type="EMBL" id="ML220119">
    <property type="protein sequence ID" value="TGZ81381.1"/>
    <property type="molecule type" value="Genomic_DNA"/>
</dbReference>
<dbReference type="InterPro" id="IPR016162">
    <property type="entry name" value="Ald_DH_N"/>
</dbReference>
<dbReference type="Gene3D" id="3.40.605.10">
    <property type="entry name" value="Aldehyde Dehydrogenase, Chain A, domain 1"/>
    <property type="match status" value="1"/>
</dbReference>
<dbReference type="EC" id="1.2.1.3" evidence="3"/>
<dbReference type="Proteomes" id="UP000298138">
    <property type="component" value="Unassembled WGS sequence"/>
</dbReference>
<organism evidence="8 9">
    <name type="scientific">Ascodesmis nigricans</name>
    <dbReference type="NCBI Taxonomy" id="341454"/>
    <lineage>
        <taxon>Eukaryota</taxon>
        <taxon>Fungi</taxon>
        <taxon>Dikarya</taxon>
        <taxon>Ascomycota</taxon>
        <taxon>Pezizomycotina</taxon>
        <taxon>Pezizomycetes</taxon>
        <taxon>Pezizales</taxon>
        <taxon>Ascodesmidaceae</taxon>
        <taxon>Ascodesmis</taxon>
    </lineage>
</organism>
<dbReference type="PANTHER" id="PTHR11699">
    <property type="entry name" value="ALDEHYDE DEHYDROGENASE-RELATED"/>
    <property type="match status" value="1"/>
</dbReference>
<feature type="active site" evidence="5">
    <location>
        <position position="251"/>
    </location>
</feature>
<evidence type="ECO:0000256" key="3">
    <source>
        <dbReference type="ARBA" id="ARBA00024226"/>
    </source>
</evidence>
<dbReference type="InParanoid" id="A0A4S2MXK7"/>
<reference evidence="8 9" key="1">
    <citation type="submission" date="2019-04" db="EMBL/GenBank/DDBJ databases">
        <title>Comparative genomics and transcriptomics to analyze fruiting body development in filamentous ascomycetes.</title>
        <authorList>
            <consortium name="DOE Joint Genome Institute"/>
            <person name="Lutkenhaus R."/>
            <person name="Traeger S."/>
            <person name="Breuer J."/>
            <person name="Kuo A."/>
            <person name="Lipzen A."/>
            <person name="Pangilinan J."/>
            <person name="Dilworth D."/>
            <person name="Sandor L."/>
            <person name="Poggeler S."/>
            <person name="Barry K."/>
            <person name="Grigoriev I.V."/>
            <person name="Nowrousian M."/>
        </authorList>
    </citation>
    <scope>NUCLEOTIDE SEQUENCE [LARGE SCALE GENOMIC DNA]</scope>
    <source>
        <strain evidence="8 9">CBS 389.68</strain>
    </source>
</reference>
<proteinExistence type="inferred from homology"/>
<dbReference type="FunFam" id="3.40.605.10:FF:000007">
    <property type="entry name" value="NAD/NADP-dependent betaine aldehyde dehydrogenase"/>
    <property type="match status" value="1"/>
</dbReference>
<dbReference type="InterPro" id="IPR016161">
    <property type="entry name" value="Ald_DH/histidinol_DH"/>
</dbReference>
<evidence type="ECO:0000259" key="7">
    <source>
        <dbReference type="Pfam" id="PF00171"/>
    </source>
</evidence>
<dbReference type="SUPFAM" id="SSF53720">
    <property type="entry name" value="ALDH-like"/>
    <property type="match status" value="1"/>
</dbReference>
<dbReference type="FunFam" id="3.40.309.10:FF:000012">
    <property type="entry name" value="Betaine aldehyde dehydrogenase"/>
    <property type="match status" value="1"/>
</dbReference>
<keyword evidence="2 6" id="KW-0560">Oxidoreductase</keyword>
<comment type="catalytic activity">
    <reaction evidence="4">
        <text>an aldehyde + NAD(+) + H2O = a carboxylate + NADH + 2 H(+)</text>
        <dbReference type="Rhea" id="RHEA:16185"/>
        <dbReference type="ChEBI" id="CHEBI:15377"/>
        <dbReference type="ChEBI" id="CHEBI:15378"/>
        <dbReference type="ChEBI" id="CHEBI:17478"/>
        <dbReference type="ChEBI" id="CHEBI:29067"/>
        <dbReference type="ChEBI" id="CHEBI:57540"/>
        <dbReference type="ChEBI" id="CHEBI:57945"/>
        <dbReference type="EC" id="1.2.1.3"/>
    </reaction>
</comment>
<dbReference type="AlphaFoldDB" id="A0A4S2MXK7"/>
<keyword evidence="9" id="KW-1185">Reference proteome</keyword>